<evidence type="ECO:0000256" key="1">
    <source>
        <dbReference type="SAM" id="Phobius"/>
    </source>
</evidence>
<reference evidence="2 3" key="1">
    <citation type="journal article" date="2019" name="Nat. Ecol. Evol.">
        <title>Megaphylogeny resolves global patterns of mushroom evolution.</title>
        <authorList>
            <person name="Varga T."/>
            <person name="Krizsan K."/>
            <person name="Foldi C."/>
            <person name="Dima B."/>
            <person name="Sanchez-Garcia M."/>
            <person name="Sanchez-Ramirez S."/>
            <person name="Szollosi G.J."/>
            <person name="Szarkandi J.G."/>
            <person name="Papp V."/>
            <person name="Albert L."/>
            <person name="Andreopoulos W."/>
            <person name="Angelini C."/>
            <person name="Antonin V."/>
            <person name="Barry K.W."/>
            <person name="Bougher N.L."/>
            <person name="Buchanan P."/>
            <person name="Buyck B."/>
            <person name="Bense V."/>
            <person name="Catcheside P."/>
            <person name="Chovatia M."/>
            <person name="Cooper J."/>
            <person name="Damon W."/>
            <person name="Desjardin D."/>
            <person name="Finy P."/>
            <person name="Geml J."/>
            <person name="Haridas S."/>
            <person name="Hughes K."/>
            <person name="Justo A."/>
            <person name="Karasinski D."/>
            <person name="Kautmanova I."/>
            <person name="Kiss B."/>
            <person name="Kocsube S."/>
            <person name="Kotiranta H."/>
            <person name="LaButti K.M."/>
            <person name="Lechner B.E."/>
            <person name="Liimatainen K."/>
            <person name="Lipzen A."/>
            <person name="Lukacs Z."/>
            <person name="Mihaltcheva S."/>
            <person name="Morgado L.N."/>
            <person name="Niskanen T."/>
            <person name="Noordeloos M.E."/>
            <person name="Ohm R.A."/>
            <person name="Ortiz-Santana B."/>
            <person name="Ovrebo C."/>
            <person name="Racz N."/>
            <person name="Riley R."/>
            <person name="Savchenko A."/>
            <person name="Shiryaev A."/>
            <person name="Soop K."/>
            <person name="Spirin V."/>
            <person name="Szebenyi C."/>
            <person name="Tomsovsky M."/>
            <person name="Tulloss R.E."/>
            <person name="Uehling J."/>
            <person name="Grigoriev I.V."/>
            <person name="Vagvolgyi C."/>
            <person name="Papp T."/>
            <person name="Martin F.M."/>
            <person name="Miettinen O."/>
            <person name="Hibbett D.S."/>
            <person name="Nagy L.G."/>
        </authorList>
    </citation>
    <scope>NUCLEOTIDE SEQUENCE [LARGE SCALE GENOMIC DNA]</scope>
    <source>
        <strain evidence="2 3">OMC1185</strain>
    </source>
</reference>
<evidence type="ECO:0000313" key="2">
    <source>
        <dbReference type="EMBL" id="TFK52276.1"/>
    </source>
</evidence>
<dbReference type="Proteomes" id="UP000305948">
    <property type="component" value="Unassembled WGS sequence"/>
</dbReference>
<dbReference type="AlphaFoldDB" id="A0A5C3N737"/>
<proteinExistence type="predicted"/>
<keyword evidence="1" id="KW-0812">Transmembrane</keyword>
<feature type="transmembrane region" description="Helical" evidence="1">
    <location>
        <begin position="96"/>
        <end position="118"/>
    </location>
</feature>
<gene>
    <name evidence="2" type="ORF">OE88DRAFT_1644006</name>
</gene>
<accession>A0A5C3N737</accession>
<evidence type="ECO:0000313" key="3">
    <source>
        <dbReference type="Proteomes" id="UP000305948"/>
    </source>
</evidence>
<organism evidence="2 3">
    <name type="scientific">Heliocybe sulcata</name>
    <dbReference type="NCBI Taxonomy" id="5364"/>
    <lineage>
        <taxon>Eukaryota</taxon>
        <taxon>Fungi</taxon>
        <taxon>Dikarya</taxon>
        <taxon>Basidiomycota</taxon>
        <taxon>Agaricomycotina</taxon>
        <taxon>Agaricomycetes</taxon>
        <taxon>Gloeophyllales</taxon>
        <taxon>Gloeophyllaceae</taxon>
        <taxon>Heliocybe</taxon>
    </lineage>
</organism>
<dbReference type="EMBL" id="ML213509">
    <property type="protein sequence ID" value="TFK52276.1"/>
    <property type="molecule type" value="Genomic_DNA"/>
</dbReference>
<keyword evidence="3" id="KW-1185">Reference proteome</keyword>
<feature type="transmembrane region" description="Helical" evidence="1">
    <location>
        <begin position="62"/>
        <end position="90"/>
    </location>
</feature>
<dbReference type="OrthoDB" id="3366475at2759"/>
<keyword evidence="1" id="KW-0472">Membrane</keyword>
<protein>
    <submittedName>
        <fullName evidence="2">Uncharacterized protein</fullName>
    </submittedName>
</protein>
<keyword evidence="1" id="KW-1133">Transmembrane helix</keyword>
<sequence length="159" mass="17260">MATRLSSPTQSMVAAATPSPPPITYVLSALTFSATTLLSLLKGISTLIITPIYHLLYRPLSYILAPAVLFVSIILDFFVWTPLAVIRYLAEQAYPIYLLVGVACILGVVIGVVTRGVAAGTTSVFMDATRVEVKTETREGMVLEPKRSPRRGSSQRRFA</sequence>
<name>A0A5C3N737_9AGAM</name>